<name>A0A0E0GDM1_ORYNI</name>
<protein>
    <submittedName>
        <fullName evidence="2">Uncharacterized protein</fullName>
    </submittedName>
</protein>
<dbReference type="AlphaFoldDB" id="A0A0E0GDM1"/>
<dbReference type="EnsemblPlants" id="ONIVA02G36810.1">
    <property type="protein sequence ID" value="ONIVA02G36810.1"/>
    <property type="gene ID" value="ONIVA02G36810"/>
</dbReference>
<reference evidence="2" key="2">
    <citation type="submission" date="2018-04" db="EMBL/GenBank/DDBJ databases">
        <title>OnivRS2 (Oryza nivara Reference Sequence Version 2).</title>
        <authorList>
            <person name="Zhang J."/>
            <person name="Kudrna D."/>
            <person name="Lee S."/>
            <person name="Talag J."/>
            <person name="Rajasekar S."/>
            <person name="Welchert J."/>
            <person name="Hsing Y.-I."/>
            <person name="Wing R.A."/>
        </authorList>
    </citation>
    <scope>NUCLEOTIDE SEQUENCE [LARGE SCALE GENOMIC DNA]</scope>
    <source>
        <strain evidence="2">SL10</strain>
    </source>
</reference>
<reference evidence="2" key="1">
    <citation type="submission" date="2015-04" db="UniProtKB">
        <authorList>
            <consortium name="EnsemblPlants"/>
        </authorList>
    </citation>
    <scope>IDENTIFICATION</scope>
    <source>
        <strain evidence="2">SL10</strain>
    </source>
</reference>
<keyword evidence="3" id="KW-1185">Reference proteome</keyword>
<dbReference type="OMA" id="TRTSIYC"/>
<proteinExistence type="predicted"/>
<dbReference type="Gramene" id="ONIVA02G36810.1">
    <property type="protein sequence ID" value="ONIVA02G36810.1"/>
    <property type="gene ID" value="ONIVA02G36810"/>
</dbReference>
<dbReference type="HOGENOM" id="CLU_1172248_0_0_1"/>
<dbReference type="eggNOG" id="ENOG502R61B">
    <property type="taxonomic scope" value="Eukaryota"/>
</dbReference>
<sequence length="287" mass="31771">MKRIHRGIGRAHQRVRRRRLPAGGSQHSKKVRAATQETAPIQPAHRKLEIMRSPEQMAGHAVAPRREAPFRATTRRAVSRRRKKMAVVRLGDGSRRPRRFMGGAPEAAAAVGVLVVAMYRRALRRLRACYAKAIRDVLEGAALVGAVRADAGEMMSHTRTSIYCQMTATGLLTAVVIRADLIAAGLQLGRATLSMAATPRHGRAIDDAKLDAPVVDSDGAWRVFSRPCREDVDTGCYHIRLEDLSRDAVWPTAREGSDPRSRWRLADHGFMMPRNSILATGLVVDRR</sequence>
<evidence type="ECO:0000313" key="2">
    <source>
        <dbReference type="EnsemblPlants" id="ONIVA02G36810.1"/>
    </source>
</evidence>
<evidence type="ECO:0000313" key="3">
    <source>
        <dbReference type="Proteomes" id="UP000006591"/>
    </source>
</evidence>
<feature type="compositionally biased region" description="Basic residues" evidence="1">
    <location>
        <begin position="1"/>
        <end position="20"/>
    </location>
</feature>
<evidence type="ECO:0000256" key="1">
    <source>
        <dbReference type="SAM" id="MobiDB-lite"/>
    </source>
</evidence>
<dbReference type="Proteomes" id="UP000006591">
    <property type="component" value="Chromosome 2"/>
</dbReference>
<feature type="region of interest" description="Disordered" evidence="1">
    <location>
        <begin position="1"/>
        <end position="37"/>
    </location>
</feature>
<organism evidence="2">
    <name type="scientific">Oryza nivara</name>
    <name type="common">Indian wild rice</name>
    <name type="synonym">Oryza sativa f. spontanea</name>
    <dbReference type="NCBI Taxonomy" id="4536"/>
    <lineage>
        <taxon>Eukaryota</taxon>
        <taxon>Viridiplantae</taxon>
        <taxon>Streptophyta</taxon>
        <taxon>Embryophyta</taxon>
        <taxon>Tracheophyta</taxon>
        <taxon>Spermatophyta</taxon>
        <taxon>Magnoliopsida</taxon>
        <taxon>Liliopsida</taxon>
        <taxon>Poales</taxon>
        <taxon>Poaceae</taxon>
        <taxon>BOP clade</taxon>
        <taxon>Oryzoideae</taxon>
        <taxon>Oryzeae</taxon>
        <taxon>Oryzinae</taxon>
        <taxon>Oryza</taxon>
    </lineage>
</organism>
<accession>A0A0E0GDM1</accession>